<organism evidence="1 2">
    <name type="scientific">Candidatus Falkowbacteria bacterium CG10_big_fil_rev_8_21_14_0_10_37_14</name>
    <dbReference type="NCBI Taxonomy" id="1974561"/>
    <lineage>
        <taxon>Bacteria</taxon>
        <taxon>Candidatus Falkowiibacteriota</taxon>
    </lineage>
</organism>
<dbReference type="AlphaFoldDB" id="A0A2M6WSW9"/>
<gene>
    <name evidence="1" type="ORF">COT94_03560</name>
</gene>
<proteinExistence type="predicted"/>
<dbReference type="EMBL" id="PFAM01000021">
    <property type="protein sequence ID" value="PIT95897.1"/>
    <property type="molecule type" value="Genomic_DNA"/>
</dbReference>
<accession>A0A2M6WSW9</accession>
<evidence type="ECO:0000313" key="2">
    <source>
        <dbReference type="Proteomes" id="UP000228533"/>
    </source>
</evidence>
<dbReference type="Proteomes" id="UP000228533">
    <property type="component" value="Unassembled WGS sequence"/>
</dbReference>
<sequence>MDYKKWLIISLALIIIVAASARAGYYYRNYQIAKDIKQQEKTLEIIENSNNIKSDFLVGEISSLDGNLLTVISEYGDESTLRPISLTLDQKVIILERVNIVPKPFAKELADLLAKTDSDISAQDRRNLFDQYQRLLDKSDAETIAEQERLEKILPTLKDTDPVMYNQTQQKIDSIVNGYTLLTAKPEELVIGQKVMVKYQAEQVLSLEIF</sequence>
<protein>
    <submittedName>
        <fullName evidence="1">Uncharacterized protein</fullName>
    </submittedName>
</protein>
<comment type="caution">
    <text evidence="1">The sequence shown here is derived from an EMBL/GenBank/DDBJ whole genome shotgun (WGS) entry which is preliminary data.</text>
</comment>
<reference evidence="2" key="1">
    <citation type="submission" date="2017-09" db="EMBL/GenBank/DDBJ databases">
        <title>Depth-based differentiation of microbial function through sediment-hosted aquifers and enrichment of novel symbionts in the deep terrestrial subsurface.</title>
        <authorList>
            <person name="Probst A.J."/>
            <person name="Ladd B."/>
            <person name="Jarett J.K."/>
            <person name="Geller-Mcgrath D.E."/>
            <person name="Sieber C.M.K."/>
            <person name="Emerson J.B."/>
            <person name="Anantharaman K."/>
            <person name="Thomas B.C."/>
            <person name="Malmstrom R."/>
            <person name="Stieglmeier M."/>
            <person name="Klingl A."/>
            <person name="Woyke T."/>
            <person name="Ryan C.M."/>
            <person name="Banfield J.F."/>
        </authorList>
    </citation>
    <scope>NUCLEOTIDE SEQUENCE [LARGE SCALE GENOMIC DNA]</scope>
</reference>
<evidence type="ECO:0000313" key="1">
    <source>
        <dbReference type="EMBL" id="PIT95897.1"/>
    </source>
</evidence>
<name>A0A2M6WSW9_9BACT</name>